<organism evidence="2 3">
    <name type="scientific">Drechmeria coniospora</name>
    <name type="common">Nematophagous fungus</name>
    <name type="synonym">Meria coniospora</name>
    <dbReference type="NCBI Taxonomy" id="98403"/>
    <lineage>
        <taxon>Eukaryota</taxon>
        <taxon>Fungi</taxon>
        <taxon>Dikarya</taxon>
        <taxon>Ascomycota</taxon>
        <taxon>Pezizomycotina</taxon>
        <taxon>Sordariomycetes</taxon>
        <taxon>Hypocreomycetidae</taxon>
        <taxon>Hypocreales</taxon>
        <taxon>Ophiocordycipitaceae</taxon>
        <taxon>Drechmeria</taxon>
    </lineage>
</organism>
<dbReference type="InterPro" id="IPR015943">
    <property type="entry name" value="WD40/YVTN_repeat-like_dom_sf"/>
</dbReference>
<reference evidence="2 3" key="1">
    <citation type="journal article" date="2016" name="Sci. Rep.">
        <title>Insights into Adaptations to a Near-Obligate Nematode Endoparasitic Lifestyle from the Finished Genome of Drechmeria coniospora.</title>
        <authorList>
            <person name="Zhang L."/>
            <person name="Zhou Z."/>
            <person name="Guo Q."/>
            <person name="Fokkens L."/>
            <person name="Miskei M."/>
            <person name="Pocsi I."/>
            <person name="Zhang W."/>
            <person name="Chen M."/>
            <person name="Wang L."/>
            <person name="Sun Y."/>
            <person name="Donzelli B.G."/>
            <person name="Gibson D.M."/>
            <person name="Nelson D.R."/>
            <person name="Luo J.G."/>
            <person name="Rep M."/>
            <person name="Liu H."/>
            <person name="Yang S."/>
            <person name="Wang J."/>
            <person name="Krasnoff S.B."/>
            <person name="Xu Y."/>
            <person name="Molnar I."/>
            <person name="Lin M."/>
        </authorList>
    </citation>
    <scope>NUCLEOTIDE SEQUENCE [LARGE SCALE GENOMIC DNA]</scope>
    <source>
        <strain evidence="2 3">ARSEF 6962</strain>
    </source>
</reference>
<protein>
    <submittedName>
        <fullName evidence="2">Thermotolerance protein</fullName>
    </submittedName>
</protein>
<dbReference type="InterPro" id="IPR050358">
    <property type="entry name" value="RSE1/DDB1/CFT1"/>
</dbReference>
<name>A0A151GRE5_DRECN</name>
<evidence type="ECO:0000259" key="1">
    <source>
        <dbReference type="Pfam" id="PF10433"/>
    </source>
</evidence>
<evidence type="ECO:0000313" key="3">
    <source>
        <dbReference type="Proteomes" id="UP000076580"/>
    </source>
</evidence>
<feature type="domain" description="RSE1/DDB1/CPSF1 first beta-propeller" evidence="1">
    <location>
        <begin position="65"/>
        <end position="473"/>
    </location>
</feature>
<comment type="caution">
    <text evidence="2">The sequence shown here is derived from an EMBL/GenBank/DDBJ whole genome shotgun (WGS) entry which is preliminary data.</text>
</comment>
<dbReference type="RefSeq" id="XP_040659037.1">
    <property type="nucleotide sequence ID" value="XM_040798154.1"/>
</dbReference>
<dbReference type="InterPro" id="IPR018846">
    <property type="entry name" value="Beta-prop_RSE1/DDB1/CPSF1_1st"/>
</dbReference>
<dbReference type="GeneID" id="63713462"/>
<accession>A0A151GRE5</accession>
<dbReference type="InParanoid" id="A0A151GRE5"/>
<dbReference type="STRING" id="98403.A0A151GRE5"/>
<dbReference type="EMBL" id="LAYC01000001">
    <property type="protein sequence ID" value="KYK59685.1"/>
    <property type="molecule type" value="Genomic_DNA"/>
</dbReference>
<proteinExistence type="predicted"/>
<gene>
    <name evidence="2" type="ORF">DCS_00819</name>
</gene>
<dbReference type="Gene3D" id="2.130.10.10">
    <property type="entry name" value="YVTN repeat-like/Quinoprotein amine dehydrogenase"/>
    <property type="match status" value="1"/>
</dbReference>
<dbReference type="PANTHER" id="PTHR10644">
    <property type="entry name" value="DNA REPAIR/RNA PROCESSING CPSF FAMILY"/>
    <property type="match status" value="1"/>
</dbReference>
<sequence>MAFQTSVLRDGEWVTETANFQAALEQATASTVAAATEGPDIEGRSLPVACGILSRTIVDSPVACWILPVRLRSETHNDVAFIGEHFVQINELRGDGQMHQIVRKSDFGARIRNAVVLGDPLQHGLDDENSSFAVEPEGSDCSMPDATVPATADASKRCLPPQLLVLMLESGDAIFLFLRRQPDKSLDFVLARHTLAKKIPYMGFHLAVDPSSRYMASASADGLFVTYELEAMSALNAQYQSRGTFTPVKAVRLRSIHGVIHKLGFLYPQPTEGRHIILILLVVRNERNLGEPVTRMLNYEWEVGDDLKSVFAAEKVGYRLPKEHEMPLLFIPLKFNNSFFIVSSSLIGIVKDCLTGSPVFESLRTDAPSQTGLFHGTGSPIWTAWARPFRHKGYFERTDIIYLGREDGVIVHVEMEATDLVPSVTNVGCLDSNINTAFATAYDTFSDILIIGGDSGPGGIWKLAPRTELEQVSVLPNWSPVIDATATVRHAGNAATATGTGGTQSATARQSSLHEPWTQPDTLFTVSGRGVKGSVTQWRWGVQARIGLEVESGEPVRQSWVLTLRDGERRRLHALLSLPYSSLVLRFSENFDQVDSLGADDSPFDLASRTLAACETAQGGIVQVTERTATSIRGGEITRVSFEELLGPDVGTVDNAFVADDTVVISSHGRRGSQLHTFSLAVKFNRDSTWDVQGETTCVSLLTVSNRFFVVAGSMLDGNPWLSVYTLNGSVIASQRVSNETGIRFEALTSLCAIHQDKGEVHIAAGTRCGHLLNIKLPGQESEEITWTAETIGLAPVEVSLASSSFNGTGTALMCCDNALTVMTDFSKRDGKFRRKHAVWLTDANDASMPSPPVHSVCSLKRNLSRYSGHLSLMVQAGSRLLLAETWPHVGLVPRSIPIEGTPTRIIYSQTWDCLVIALLKHNQPTLAFVDAESGEIISVPSDKDGNASEFISGLGHVGDRIYGLHEWLYTKAGKTFSFILVATKDGRLLIVSVNKMKSRPQEGQATRLHYWTRHKKVIGRPIYSVVGDDQGIVFCADRTLHWEVLDLVEKRLKPMGKYELDSAAISLRLVHGTIFALTTMHSLEIIGYRYMADGNEGMALMHSDRVSRRTVHMMSAGCPTDRHGRWPVTLLSDQKGGFAGIRIPWGQHGKEFATVFEGALPQSVRRFVGARSRPFWLAGEGHDVRFGTLPSGSDGVEIFGFSLNGSLQHFTLIGIQLWRFLHLIQKMASSALDGHGSATATVSIKAAAEGVKDMRDETGGDDEGVRSASRHPTLMHIDGDMIERCCRRCSLGQLVGTTDGFILFCQYLDGLDGGRHTQGFRSEEISESVRRERYLALGDEILEYLFRPVI</sequence>
<dbReference type="Pfam" id="PF10433">
    <property type="entry name" value="Beta-prop_RSE1_1st"/>
    <property type="match status" value="1"/>
</dbReference>
<dbReference type="Proteomes" id="UP000076580">
    <property type="component" value="Chromosome 01"/>
</dbReference>
<evidence type="ECO:0000313" key="2">
    <source>
        <dbReference type="EMBL" id="KYK59685.1"/>
    </source>
</evidence>
<keyword evidence="3" id="KW-1185">Reference proteome</keyword>